<dbReference type="InterPro" id="IPR046347">
    <property type="entry name" value="bZIP_sf"/>
</dbReference>
<dbReference type="PROSITE" id="PS50217">
    <property type="entry name" value="BZIP"/>
    <property type="match status" value="1"/>
</dbReference>
<keyword evidence="3" id="KW-0238">DNA-binding</keyword>
<dbReference type="PANTHER" id="PTHR46542">
    <property type="entry name" value="X-BOX BINDING PROTEIN 1"/>
    <property type="match status" value="1"/>
</dbReference>
<evidence type="ECO:0000256" key="6">
    <source>
        <dbReference type="ARBA" id="ARBA00040165"/>
    </source>
</evidence>
<evidence type="ECO:0000256" key="5">
    <source>
        <dbReference type="ARBA" id="ARBA00023242"/>
    </source>
</evidence>
<feature type="domain" description="BZIP" evidence="9">
    <location>
        <begin position="86"/>
        <end position="149"/>
    </location>
</feature>
<dbReference type="EMBL" id="KQ976725">
    <property type="protein sequence ID" value="KYM76549.1"/>
    <property type="molecule type" value="Genomic_DNA"/>
</dbReference>
<evidence type="ECO:0000259" key="9">
    <source>
        <dbReference type="PROSITE" id="PS50217"/>
    </source>
</evidence>
<evidence type="ECO:0000313" key="10">
    <source>
        <dbReference type="EMBL" id="KYM76549.1"/>
    </source>
</evidence>
<evidence type="ECO:0000313" key="11">
    <source>
        <dbReference type="Proteomes" id="UP000078540"/>
    </source>
</evidence>
<keyword evidence="7" id="KW-0175">Coiled coil</keyword>
<feature type="region of interest" description="Disordered" evidence="8">
    <location>
        <begin position="189"/>
        <end position="211"/>
    </location>
</feature>
<evidence type="ECO:0000256" key="1">
    <source>
        <dbReference type="ARBA" id="ARBA00022843"/>
    </source>
</evidence>
<dbReference type="SUPFAM" id="SSF57959">
    <property type="entry name" value="Leucine zipper domain"/>
    <property type="match status" value="1"/>
</dbReference>
<keyword evidence="4" id="KW-0804">Transcription</keyword>
<dbReference type="Gene3D" id="1.20.5.170">
    <property type="match status" value="1"/>
</dbReference>
<keyword evidence="2" id="KW-0805">Transcription regulation</keyword>
<dbReference type="Proteomes" id="UP000078540">
    <property type="component" value="Unassembled WGS sequence"/>
</dbReference>
<evidence type="ECO:0000256" key="4">
    <source>
        <dbReference type="ARBA" id="ARBA00023163"/>
    </source>
</evidence>
<dbReference type="GO" id="GO:0000981">
    <property type="term" value="F:DNA-binding transcription factor activity, RNA polymerase II-specific"/>
    <property type="evidence" value="ECO:0007669"/>
    <property type="project" value="TreeGrafter"/>
</dbReference>
<dbReference type="Pfam" id="PF07716">
    <property type="entry name" value="bZIP_2"/>
    <property type="match status" value="1"/>
</dbReference>
<dbReference type="PROSITE" id="PS00036">
    <property type="entry name" value="BZIP_BASIC"/>
    <property type="match status" value="1"/>
</dbReference>
<dbReference type="GO" id="GO:0000977">
    <property type="term" value="F:RNA polymerase II transcription regulatory region sequence-specific DNA binding"/>
    <property type="evidence" value="ECO:0007669"/>
    <property type="project" value="TreeGrafter"/>
</dbReference>
<dbReference type="InterPro" id="IPR052470">
    <property type="entry name" value="ER_Stress-Reg_TF"/>
</dbReference>
<name>A0A195AX63_9HYME</name>
<sequence length="512" mass="57190">MNSVKSVIITLPKGVPKAISRTESSRNSLPKLNFTSILVDKARMDNRKVVSDQQEEMRDDDVATLLEPVDTRVRGKKRRLDHLTWEEKLQRKKLKNRVAAQTSRDRKKAKLDELEETVRTQKERNELLTQECAMLRSQNELLTSQNEWLLNENKRLRNERDAVRNTLTDQQQPICSACRTRVDSAVPSLGSAVSPNDPLPQGGTAQSALRPTRTPGATALLKFLTLYFLLKNCSAYSKVLTPNDSKSWRRASYEKSVQKLKQILIDQMNKDNGILISTVGSASFNLWRKSERFIHFLYNPRVLVSVNEAPVEKPDHPEALVGQTSKNVEASRTGGSIDSVPSFLRDTSNWFLEDCDTTKTTSIKTETEIKQESETASDLDTVYGTYDETTNSITIMYPGEENDGCVGIQECVQEVVSSNESGAVSHTTDDAVHLTVPSSGIQLRYPAQFSPAYTNSMSPAMSDVDNYGISSTKQLDCASLSDGGYESHDSPQSHMSELFDLESFSELFPTLG</sequence>
<keyword evidence="1" id="KW-0832">Ubl conjugation</keyword>
<dbReference type="GO" id="GO:0005634">
    <property type="term" value="C:nucleus"/>
    <property type="evidence" value="ECO:0007669"/>
    <property type="project" value="TreeGrafter"/>
</dbReference>
<feature type="coiled-coil region" evidence="7">
    <location>
        <begin position="97"/>
        <end position="166"/>
    </location>
</feature>
<keyword evidence="11" id="KW-1185">Reference proteome</keyword>
<dbReference type="CDD" id="cd14691">
    <property type="entry name" value="bZIP_XBP1"/>
    <property type="match status" value="1"/>
</dbReference>
<reference evidence="10 11" key="1">
    <citation type="submission" date="2015-09" db="EMBL/GenBank/DDBJ databases">
        <title>Atta colombica WGS genome.</title>
        <authorList>
            <person name="Nygaard S."/>
            <person name="Hu H."/>
            <person name="Boomsma J."/>
            <person name="Zhang G."/>
        </authorList>
    </citation>
    <scope>NUCLEOTIDE SEQUENCE [LARGE SCALE GENOMIC DNA]</scope>
    <source>
        <strain evidence="10">Treedump-2</strain>
        <tissue evidence="10">Whole body</tissue>
    </source>
</reference>
<dbReference type="InterPro" id="IPR004827">
    <property type="entry name" value="bZIP"/>
</dbReference>
<evidence type="ECO:0000256" key="3">
    <source>
        <dbReference type="ARBA" id="ARBA00023125"/>
    </source>
</evidence>
<keyword evidence="5" id="KW-0539">Nucleus</keyword>
<dbReference type="AlphaFoldDB" id="A0A195AX63"/>
<dbReference type="PANTHER" id="PTHR46542:SF1">
    <property type="entry name" value="X-BOX BINDING PROTEIN 1"/>
    <property type="match status" value="1"/>
</dbReference>
<gene>
    <name evidence="10" type="ORF">ALC53_12992</name>
</gene>
<accession>A0A195AX63</accession>
<evidence type="ECO:0000256" key="8">
    <source>
        <dbReference type="SAM" id="MobiDB-lite"/>
    </source>
</evidence>
<dbReference type="SMART" id="SM00338">
    <property type="entry name" value="BRLZ"/>
    <property type="match status" value="1"/>
</dbReference>
<evidence type="ECO:0000256" key="2">
    <source>
        <dbReference type="ARBA" id="ARBA00023015"/>
    </source>
</evidence>
<organism evidence="10 11">
    <name type="scientific">Atta colombica</name>
    <dbReference type="NCBI Taxonomy" id="520822"/>
    <lineage>
        <taxon>Eukaryota</taxon>
        <taxon>Metazoa</taxon>
        <taxon>Ecdysozoa</taxon>
        <taxon>Arthropoda</taxon>
        <taxon>Hexapoda</taxon>
        <taxon>Insecta</taxon>
        <taxon>Pterygota</taxon>
        <taxon>Neoptera</taxon>
        <taxon>Endopterygota</taxon>
        <taxon>Hymenoptera</taxon>
        <taxon>Apocrita</taxon>
        <taxon>Aculeata</taxon>
        <taxon>Formicoidea</taxon>
        <taxon>Formicidae</taxon>
        <taxon>Myrmicinae</taxon>
        <taxon>Atta</taxon>
    </lineage>
</organism>
<evidence type="ECO:0000256" key="7">
    <source>
        <dbReference type="SAM" id="Coils"/>
    </source>
</evidence>
<protein>
    <recommendedName>
        <fullName evidence="6">X-box-binding protein 1</fullName>
    </recommendedName>
</protein>
<proteinExistence type="predicted"/>
<dbReference type="STRING" id="520822.A0A195AX63"/>